<evidence type="ECO:0000256" key="1">
    <source>
        <dbReference type="ARBA" id="ARBA00022603"/>
    </source>
</evidence>
<dbReference type="InterPro" id="IPR025799">
    <property type="entry name" value="Arg_MeTrfase"/>
</dbReference>
<sequence length="506" mass="57896">MELWVRIPLRKSHGTPTDSNSEYPKDSWELWNAFRRLCDYDSNLSVALDVESMLLPSQNSLERWLGESVKAVIISTEVIADCFVQTARGYLLTSYGEELITRFFHHSVQIIISGSTLHDLQKESVNITEGKFSLVLVGADGTHTHPYKPYWDYVSNLFYSMELLSEQERIELRYRDRMCTLSQPLKDNLDAEAYEMLEQDSYKYIQYKRAIARALKDRVPNEKASELTTVLMVVGAGRGPLCQSIIGAEKTDRKVKVYAVEKNPNAVVTLHDLVKANGWEGTVTVISCDVRFWNAPERADILVSELLGSFGDNDLSPECLDGAQRFLKPDGISIPFSYTSFIQPVTTSKLYSDIKSHNKHSYFETAYSVKMHSVARLAPSQPVFTFTHPNFSKKHNNEGYRKLYFDLPRDMGSALVHGFAGYFEAFLYDDVHISIEPTTTTPNMFWWFPVFFPLVKPVEVHSKTPIEAHFWRFNDSTKVWYEWSVATFPTGSPIHNTNGSSYWIDL</sequence>
<evidence type="ECO:0000313" key="9">
    <source>
        <dbReference type="EMBL" id="ESQ46410.1"/>
    </source>
</evidence>
<feature type="domain" description="PRMT5 oligomerisation" evidence="8">
    <location>
        <begin position="337"/>
        <end position="504"/>
    </location>
</feature>
<dbReference type="InterPro" id="IPR007857">
    <property type="entry name" value="Arg_MeTrfase_PRMT5"/>
</dbReference>
<dbReference type="Gene3D" id="3.40.50.150">
    <property type="entry name" value="Vaccinia Virus protein VP39"/>
    <property type="match status" value="1"/>
</dbReference>
<evidence type="ECO:0008006" key="11">
    <source>
        <dbReference type="Google" id="ProtNLM"/>
    </source>
</evidence>
<dbReference type="PANTHER" id="PTHR10738:SF0">
    <property type="entry name" value="PROTEIN ARGININE N-METHYLTRANSFERASE 5"/>
    <property type="match status" value="1"/>
</dbReference>
<dbReference type="InterPro" id="IPR035247">
    <property type="entry name" value="PRMT5_TIM"/>
</dbReference>
<dbReference type="Gene3D" id="3.20.20.150">
    <property type="entry name" value="Divalent-metal-dependent TIM barrel enzymes"/>
    <property type="match status" value="1"/>
</dbReference>
<feature type="binding site" evidence="4">
    <location>
        <position position="261"/>
    </location>
    <ligand>
        <name>S-adenosyl-L-methionine</name>
        <dbReference type="ChEBI" id="CHEBI:59789"/>
    </ligand>
</feature>
<accession>V4L7R6</accession>
<dbReference type="GO" id="GO:0032259">
    <property type="term" value="P:methylation"/>
    <property type="evidence" value="ECO:0007669"/>
    <property type="project" value="UniProtKB-KW"/>
</dbReference>
<feature type="domain" description="PRMT5 arginine-N-methyltransferase" evidence="6">
    <location>
        <begin position="166"/>
        <end position="334"/>
    </location>
</feature>
<organism evidence="9 10">
    <name type="scientific">Eutrema salsugineum</name>
    <name type="common">Saltwater cress</name>
    <name type="synonym">Sisymbrium salsugineum</name>
    <dbReference type="NCBI Taxonomy" id="72664"/>
    <lineage>
        <taxon>Eukaryota</taxon>
        <taxon>Viridiplantae</taxon>
        <taxon>Streptophyta</taxon>
        <taxon>Embryophyta</taxon>
        <taxon>Tracheophyta</taxon>
        <taxon>Spermatophyta</taxon>
        <taxon>Magnoliopsida</taxon>
        <taxon>eudicotyledons</taxon>
        <taxon>Gunneridae</taxon>
        <taxon>Pentapetalae</taxon>
        <taxon>rosids</taxon>
        <taxon>malvids</taxon>
        <taxon>Brassicales</taxon>
        <taxon>Brassicaceae</taxon>
        <taxon>Eutremeae</taxon>
        <taxon>Eutrema</taxon>
    </lineage>
</organism>
<dbReference type="STRING" id="72664.V4L7R6"/>
<dbReference type="Proteomes" id="UP000030689">
    <property type="component" value="Unassembled WGS sequence"/>
</dbReference>
<dbReference type="GO" id="GO:0005634">
    <property type="term" value="C:nucleus"/>
    <property type="evidence" value="ECO:0007669"/>
    <property type="project" value="TreeGrafter"/>
</dbReference>
<protein>
    <recommendedName>
        <fullName evidence="11">Protein arginine N-methyltransferase</fullName>
    </recommendedName>
</protein>
<dbReference type="Pfam" id="PF17286">
    <property type="entry name" value="PRMT5_C"/>
    <property type="match status" value="1"/>
</dbReference>
<evidence type="ECO:0000256" key="4">
    <source>
        <dbReference type="PIRSR" id="PIRSR015894-2"/>
    </source>
</evidence>
<dbReference type="Gene3D" id="2.70.160.11">
    <property type="entry name" value="Hnrnp arginine n-methyltransferase1"/>
    <property type="match status" value="1"/>
</dbReference>
<dbReference type="eggNOG" id="KOG0822">
    <property type="taxonomic scope" value="Eukaryota"/>
</dbReference>
<proteinExistence type="predicted"/>
<dbReference type="Pfam" id="PF17285">
    <property type="entry name" value="PRMT5_TIM"/>
    <property type="match status" value="1"/>
</dbReference>
<evidence type="ECO:0000256" key="3">
    <source>
        <dbReference type="ARBA" id="ARBA00022691"/>
    </source>
</evidence>
<dbReference type="SUPFAM" id="SSF53335">
    <property type="entry name" value="S-adenosyl-L-methionine-dependent methyltransferases"/>
    <property type="match status" value="1"/>
</dbReference>
<evidence type="ECO:0000256" key="5">
    <source>
        <dbReference type="PROSITE-ProRule" id="PRU01015"/>
    </source>
</evidence>
<keyword evidence="2 5" id="KW-0808">Transferase</keyword>
<dbReference type="InterPro" id="IPR035075">
    <property type="entry name" value="PRMT5"/>
</dbReference>
<evidence type="ECO:0000259" key="6">
    <source>
        <dbReference type="Pfam" id="PF05185"/>
    </source>
</evidence>
<dbReference type="PIRSF" id="PIRSF015894">
    <property type="entry name" value="Skb1_MeTrfase"/>
    <property type="match status" value="1"/>
</dbReference>
<dbReference type="GO" id="GO:0005829">
    <property type="term" value="C:cytosol"/>
    <property type="evidence" value="ECO:0007669"/>
    <property type="project" value="TreeGrafter"/>
</dbReference>
<reference evidence="9 10" key="1">
    <citation type="journal article" date="2013" name="Front. Plant Sci.">
        <title>The Reference Genome of the Halophytic Plant Eutrema salsugineum.</title>
        <authorList>
            <person name="Yang R."/>
            <person name="Jarvis D.E."/>
            <person name="Chen H."/>
            <person name="Beilstein M.A."/>
            <person name="Grimwood J."/>
            <person name="Jenkins J."/>
            <person name="Shu S."/>
            <person name="Prochnik S."/>
            <person name="Xin M."/>
            <person name="Ma C."/>
            <person name="Schmutz J."/>
            <person name="Wing R.A."/>
            <person name="Mitchell-Olds T."/>
            <person name="Schumaker K.S."/>
            <person name="Wang X."/>
        </authorList>
    </citation>
    <scope>NUCLEOTIDE SEQUENCE [LARGE SCALE GENOMIC DNA]</scope>
</reference>
<dbReference type="Pfam" id="PF05185">
    <property type="entry name" value="PRMT5"/>
    <property type="match status" value="1"/>
</dbReference>
<dbReference type="EMBL" id="KI517426">
    <property type="protein sequence ID" value="ESQ46410.1"/>
    <property type="molecule type" value="Genomic_DNA"/>
</dbReference>
<name>V4L7R6_EUTSA</name>
<keyword evidence="3 4" id="KW-0949">S-adenosyl-L-methionine</keyword>
<evidence type="ECO:0000259" key="8">
    <source>
        <dbReference type="Pfam" id="PF17286"/>
    </source>
</evidence>
<keyword evidence="10" id="KW-1185">Reference proteome</keyword>
<evidence type="ECO:0000256" key="2">
    <source>
        <dbReference type="ARBA" id="ARBA00022679"/>
    </source>
</evidence>
<dbReference type="InterPro" id="IPR029063">
    <property type="entry name" value="SAM-dependent_MTases_sf"/>
</dbReference>
<dbReference type="PROSITE" id="PS51678">
    <property type="entry name" value="SAM_MT_PRMT"/>
    <property type="match status" value="1"/>
</dbReference>
<feature type="binding site" evidence="4">
    <location>
        <begin position="203"/>
        <end position="204"/>
    </location>
    <ligand>
        <name>S-adenosyl-L-methionine</name>
        <dbReference type="ChEBI" id="CHEBI:59789"/>
    </ligand>
</feature>
<evidence type="ECO:0000259" key="7">
    <source>
        <dbReference type="Pfam" id="PF17285"/>
    </source>
</evidence>
<evidence type="ECO:0000313" key="10">
    <source>
        <dbReference type="Proteomes" id="UP000030689"/>
    </source>
</evidence>
<dbReference type="PANTHER" id="PTHR10738">
    <property type="entry name" value="PROTEIN ARGININE N-METHYLTRANSFERASE 5"/>
    <property type="match status" value="1"/>
</dbReference>
<dbReference type="Gramene" id="ESQ46410">
    <property type="protein sequence ID" value="ESQ46410"/>
    <property type="gene ID" value="EUTSA_v10000136mg"/>
</dbReference>
<dbReference type="KEGG" id="eus:EUTSA_v10000136mg"/>
<feature type="domain" description="PRMT5 TIM barrel" evidence="7">
    <location>
        <begin position="2"/>
        <end position="158"/>
    </location>
</feature>
<dbReference type="GO" id="GO:0006355">
    <property type="term" value="P:regulation of DNA-templated transcription"/>
    <property type="evidence" value="ECO:0007669"/>
    <property type="project" value="TreeGrafter"/>
</dbReference>
<feature type="binding site" evidence="4">
    <location>
        <position position="194"/>
    </location>
    <ligand>
        <name>S-adenosyl-L-methionine</name>
        <dbReference type="ChEBI" id="CHEBI:59789"/>
    </ligand>
</feature>
<keyword evidence="1 5" id="KW-0489">Methyltransferase</keyword>
<gene>
    <name evidence="9" type="ORF">EUTSA_v10000136mg</name>
</gene>
<dbReference type="InterPro" id="IPR035248">
    <property type="entry name" value="PRMT5_C"/>
</dbReference>
<dbReference type="GO" id="GO:0016274">
    <property type="term" value="F:protein-arginine N-methyltransferase activity"/>
    <property type="evidence" value="ECO:0007669"/>
    <property type="project" value="InterPro"/>
</dbReference>
<dbReference type="AlphaFoldDB" id="V4L7R6"/>